<dbReference type="AlphaFoldDB" id="A0A6N2ZJ53"/>
<dbReference type="EMBL" id="CACRUH010000011">
    <property type="protein sequence ID" value="VYT77730.1"/>
    <property type="molecule type" value="Genomic_DNA"/>
</dbReference>
<dbReference type="SFLD" id="SFLDS00029">
    <property type="entry name" value="Radical_SAM"/>
    <property type="match status" value="1"/>
</dbReference>
<dbReference type="NCBIfam" id="TIGR03916">
    <property type="entry name" value="rSAM_link_UDG"/>
    <property type="match status" value="1"/>
</dbReference>
<reference evidence="5" key="1">
    <citation type="submission" date="2019-11" db="EMBL/GenBank/DDBJ databases">
        <authorList>
            <person name="Feng L."/>
        </authorList>
    </citation>
    <scope>NUCLEOTIDE SEQUENCE</scope>
    <source>
        <strain evidence="5">ChathewayiLFYP18</strain>
    </source>
</reference>
<dbReference type="InterPro" id="IPR023874">
    <property type="entry name" value="DNA_rSAM_put"/>
</dbReference>
<dbReference type="GO" id="GO:0046872">
    <property type="term" value="F:metal ion binding"/>
    <property type="evidence" value="ECO:0007669"/>
    <property type="project" value="UniProtKB-KW"/>
</dbReference>
<evidence type="ECO:0000256" key="2">
    <source>
        <dbReference type="ARBA" id="ARBA00022723"/>
    </source>
</evidence>
<dbReference type="PANTHER" id="PTHR21180">
    <property type="entry name" value="ENDONUCLEASE/EXONUCLEASE/PHOSPHATASE FAMILY DOMAIN-CONTAINING PROTEIN 1"/>
    <property type="match status" value="1"/>
</dbReference>
<dbReference type="SUPFAM" id="SSF102114">
    <property type="entry name" value="Radical SAM enzymes"/>
    <property type="match status" value="1"/>
</dbReference>
<dbReference type="InterPro" id="IPR010994">
    <property type="entry name" value="RuvA_2-like"/>
</dbReference>
<dbReference type="GO" id="GO:0003824">
    <property type="term" value="F:catalytic activity"/>
    <property type="evidence" value="ECO:0007669"/>
    <property type="project" value="InterPro"/>
</dbReference>
<keyword evidence="4" id="KW-0411">Iron-sulfur</keyword>
<dbReference type="InterPro" id="IPR051675">
    <property type="entry name" value="Endo/Exo/Phosphatase_dom_1"/>
</dbReference>
<evidence type="ECO:0008006" key="6">
    <source>
        <dbReference type="Google" id="ProtNLM"/>
    </source>
</evidence>
<organism evidence="5">
    <name type="scientific">Hungatella hathewayi</name>
    <dbReference type="NCBI Taxonomy" id="154046"/>
    <lineage>
        <taxon>Bacteria</taxon>
        <taxon>Bacillati</taxon>
        <taxon>Bacillota</taxon>
        <taxon>Clostridia</taxon>
        <taxon>Lachnospirales</taxon>
        <taxon>Lachnospiraceae</taxon>
        <taxon>Hungatella</taxon>
    </lineage>
</organism>
<keyword evidence="2" id="KW-0479">Metal-binding</keyword>
<evidence type="ECO:0000256" key="3">
    <source>
        <dbReference type="ARBA" id="ARBA00023004"/>
    </source>
</evidence>
<keyword evidence="3" id="KW-0408">Iron</keyword>
<keyword evidence="1" id="KW-0949">S-adenosyl-L-methionine</keyword>
<dbReference type="InterPro" id="IPR013785">
    <property type="entry name" value="Aldolase_TIM"/>
</dbReference>
<dbReference type="Gene3D" id="3.20.20.70">
    <property type="entry name" value="Aldolase class I"/>
    <property type="match status" value="1"/>
</dbReference>
<name>A0A6N2ZJ53_9FIRM</name>
<dbReference type="CDD" id="cd01335">
    <property type="entry name" value="Radical_SAM"/>
    <property type="match status" value="1"/>
</dbReference>
<sequence length="448" mass="50910">MLIQEDLSIQEKLEILSDAAKYDVACTSSGVDRKGKAGMLGNTVAAGLCHSFAGDGRCISLLKILFTNQCIYDCKYCINRCSNDVVRTAFTPDEVCTLTMEFYRRNYIEGLFLSSGILYSADYTMDLIYQTLKKLREIYRFNGYIHVKAIPGADPVLIEKVGFLADRMSINLELPTAEGLKKLAPGKSRSKILTPMRQIQRGITANKFELMEYKRTPSFVPAGQSTQMIVGATPENDYQMMMVAEALYQNYDLKRVFYSAFVPVNEDSSLPALPGGPPLLREHRLYQADWLLRFYGFKASELLTEDRPNFNVFLDPKCDWALRHLELFPVEINRADYYTLLRVPGMGVKSVKRIIAARRQGLLDFESLKKMGVVLKRAMYFITCSGRMMYPTRMDEDYITSHLVGDERRAVWDISQQGAYRQLSLFDDMKLNMAPAPADRYSVVTGSM</sequence>
<evidence type="ECO:0000313" key="5">
    <source>
        <dbReference type="EMBL" id="VYT77730.1"/>
    </source>
</evidence>
<dbReference type="SUPFAM" id="SSF47781">
    <property type="entry name" value="RuvA domain 2-like"/>
    <property type="match status" value="1"/>
</dbReference>
<evidence type="ECO:0000256" key="4">
    <source>
        <dbReference type="ARBA" id="ARBA00023014"/>
    </source>
</evidence>
<gene>
    <name evidence="5" type="ORF">CHLFYP18_05559</name>
</gene>
<dbReference type="SFLD" id="SFLDG01102">
    <property type="entry name" value="Uncharacterised_Radical_SAM_Su"/>
    <property type="match status" value="1"/>
</dbReference>
<protein>
    <recommendedName>
        <fullName evidence="6">DNA modification/repair radical SAM protein</fullName>
    </recommendedName>
</protein>
<dbReference type="GO" id="GO:0051536">
    <property type="term" value="F:iron-sulfur cluster binding"/>
    <property type="evidence" value="ECO:0007669"/>
    <property type="project" value="UniProtKB-KW"/>
</dbReference>
<dbReference type="InterPro" id="IPR058240">
    <property type="entry name" value="rSAM_sf"/>
</dbReference>
<proteinExistence type="predicted"/>
<dbReference type="PANTHER" id="PTHR21180:SF9">
    <property type="entry name" value="TYPE II SECRETION SYSTEM PROTEIN K"/>
    <property type="match status" value="1"/>
</dbReference>
<evidence type="ECO:0000256" key="1">
    <source>
        <dbReference type="ARBA" id="ARBA00022691"/>
    </source>
</evidence>
<dbReference type="RefSeq" id="WP_156832291.1">
    <property type="nucleotide sequence ID" value="NZ_CACRUH010000011.1"/>
</dbReference>
<dbReference type="Pfam" id="PF13353">
    <property type="entry name" value="Fer4_12"/>
    <property type="match status" value="1"/>
</dbReference>
<dbReference type="InterPro" id="IPR007197">
    <property type="entry name" value="rSAM"/>
</dbReference>
<accession>A0A6N2ZJ53</accession>